<comment type="caution">
    <text evidence="1">The sequence shown here is derived from an EMBL/GenBank/DDBJ whole genome shotgun (WGS) entry which is preliminary data.</text>
</comment>
<accession>A0A8E0RUD4</accession>
<dbReference type="PANTHER" id="PTHR33487">
    <property type="entry name" value="CILIA- AND FLAGELLA-ASSOCIATED PROTEIN 54"/>
    <property type="match status" value="1"/>
</dbReference>
<organism evidence="1 2">
    <name type="scientific">Fasciolopsis buskii</name>
    <dbReference type="NCBI Taxonomy" id="27845"/>
    <lineage>
        <taxon>Eukaryota</taxon>
        <taxon>Metazoa</taxon>
        <taxon>Spiralia</taxon>
        <taxon>Lophotrochozoa</taxon>
        <taxon>Platyhelminthes</taxon>
        <taxon>Trematoda</taxon>
        <taxon>Digenea</taxon>
        <taxon>Plagiorchiida</taxon>
        <taxon>Echinostomata</taxon>
        <taxon>Echinostomatoidea</taxon>
        <taxon>Fasciolidae</taxon>
        <taxon>Fasciolopsis</taxon>
    </lineage>
</organism>
<dbReference type="Proteomes" id="UP000728185">
    <property type="component" value="Unassembled WGS sequence"/>
</dbReference>
<dbReference type="AlphaFoldDB" id="A0A8E0RUD4"/>
<dbReference type="EMBL" id="LUCM01004650">
    <property type="protein sequence ID" value="KAA0194037.1"/>
    <property type="molecule type" value="Genomic_DNA"/>
</dbReference>
<dbReference type="GO" id="GO:0060271">
    <property type="term" value="P:cilium assembly"/>
    <property type="evidence" value="ECO:0007669"/>
    <property type="project" value="TreeGrafter"/>
</dbReference>
<gene>
    <name evidence="1" type="ORF">FBUS_01073</name>
</gene>
<evidence type="ECO:0000313" key="2">
    <source>
        <dbReference type="Proteomes" id="UP000728185"/>
    </source>
</evidence>
<keyword evidence="2" id="KW-1185">Reference proteome</keyword>
<reference evidence="1" key="1">
    <citation type="submission" date="2019-05" db="EMBL/GenBank/DDBJ databases">
        <title>Annotation for the trematode Fasciolopsis buski.</title>
        <authorList>
            <person name="Choi Y.-J."/>
        </authorList>
    </citation>
    <scope>NUCLEOTIDE SEQUENCE</scope>
    <source>
        <strain evidence="1">HT</strain>
        <tissue evidence="1">Whole worm</tissue>
    </source>
</reference>
<dbReference type="OrthoDB" id="2104158at2759"/>
<proteinExistence type="predicted"/>
<sequence length="115" mass="13211">MQHPCIQHRCVIQIDNLKPDETYVFAVAAYDTQGRPLGSHQNGIGRSTMPILVCSEWDELMPFTYLVESAYNRNMSDLGNKAFQVLWHRFVEETIPIRPKFGPDSTPLKPLKVHK</sequence>
<evidence type="ECO:0000313" key="1">
    <source>
        <dbReference type="EMBL" id="KAA0194037.1"/>
    </source>
</evidence>
<name>A0A8E0RUD4_9TREM</name>
<dbReference type="PANTHER" id="PTHR33487:SF1">
    <property type="entry name" value="CILIA- AND FLAGELLA-ASSOCIATED PROTEIN 54"/>
    <property type="match status" value="1"/>
</dbReference>
<protein>
    <submittedName>
        <fullName evidence="1">Uncharacterized protein</fullName>
    </submittedName>
</protein>